<feature type="compositionally biased region" description="Basic and acidic residues" evidence="1">
    <location>
        <begin position="63"/>
        <end position="73"/>
    </location>
</feature>
<dbReference type="AlphaFoldDB" id="A0AAV5SDW4"/>
<dbReference type="EMBL" id="BTSX01000001">
    <property type="protein sequence ID" value="GMS81049.1"/>
    <property type="molecule type" value="Genomic_DNA"/>
</dbReference>
<reference evidence="2" key="1">
    <citation type="submission" date="2023-10" db="EMBL/GenBank/DDBJ databases">
        <title>Genome assembly of Pristionchus species.</title>
        <authorList>
            <person name="Yoshida K."/>
            <person name="Sommer R.J."/>
        </authorList>
    </citation>
    <scope>NUCLEOTIDE SEQUENCE</scope>
    <source>
        <strain evidence="2">RS0144</strain>
    </source>
</reference>
<keyword evidence="3" id="KW-1185">Reference proteome</keyword>
<feature type="non-terminal residue" evidence="2">
    <location>
        <position position="1"/>
    </location>
</feature>
<sequence length="73" mass="8047">GNTVNNKNVLDVGFKMGTILISCSRQVVSHLRHSRDVKISRDERKWGIDVHRSCSSNESGSEGGDHGRGQRGQ</sequence>
<comment type="caution">
    <text evidence="2">The sequence shown here is derived from an EMBL/GenBank/DDBJ whole genome shotgun (WGS) entry which is preliminary data.</text>
</comment>
<evidence type="ECO:0000313" key="2">
    <source>
        <dbReference type="EMBL" id="GMS81049.1"/>
    </source>
</evidence>
<dbReference type="Proteomes" id="UP001432027">
    <property type="component" value="Unassembled WGS sequence"/>
</dbReference>
<feature type="region of interest" description="Disordered" evidence="1">
    <location>
        <begin position="52"/>
        <end position="73"/>
    </location>
</feature>
<proteinExistence type="predicted"/>
<organism evidence="2 3">
    <name type="scientific">Pristionchus entomophagus</name>
    <dbReference type="NCBI Taxonomy" id="358040"/>
    <lineage>
        <taxon>Eukaryota</taxon>
        <taxon>Metazoa</taxon>
        <taxon>Ecdysozoa</taxon>
        <taxon>Nematoda</taxon>
        <taxon>Chromadorea</taxon>
        <taxon>Rhabditida</taxon>
        <taxon>Rhabditina</taxon>
        <taxon>Diplogasteromorpha</taxon>
        <taxon>Diplogasteroidea</taxon>
        <taxon>Neodiplogasteridae</taxon>
        <taxon>Pristionchus</taxon>
    </lineage>
</organism>
<accession>A0AAV5SDW4</accession>
<evidence type="ECO:0000256" key="1">
    <source>
        <dbReference type="SAM" id="MobiDB-lite"/>
    </source>
</evidence>
<feature type="non-terminal residue" evidence="2">
    <location>
        <position position="73"/>
    </location>
</feature>
<protein>
    <submittedName>
        <fullName evidence="2">Uncharacterized protein</fullName>
    </submittedName>
</protein>
<evidence type="ECO:0000313" key="3">
    <source>
        <dbReference type="Proteomes" id="UP001432027"/>
    </source>
</evidence>
<gene>
    <name evidence="2" type="ORF">PENTCL1PPCAC_3224</name>
</gene>
<name>A0AAV5SDW4_9BILA</name>